<dbReference type="PANTHER" id="PTHR38340">
    <property type="entry name" value="S-LAYER PROTEIN"/>
    <property type="match status" value="1"/>
</dbReference>
<dbReference type="PROSITE" id="PS00330">
    <property type="entry name" value="HEMOLYSIN_CALCIUM"/>
    <property type="match status" value="3"/>
</dbReference>
<evidence type="ECO:0000313" key="4">
    <source>
        <dbReference type="EMBL" id="MBE9040030.1"/>
    </source>
</evidence>
<protein>
    <submittedName>
        <fullName evidence="4">Cadherin-like domain-containing protein</fullName>
    </submittedName>
</protein>
<evidence type="ECO:0000256" key="2">
    <source>
        <dbReference type="ARBA" id="ARBA00022525"/>
    </source>
</evidence>
<dbReference type="Pfam" id="PF00353">
    <property type="entry name" value="HemolysinCabind"/>
    <property type="match status" value="4"/>
</dbReference>
<dbReference type="Pfam" id="PF17963">
    <property type="entry name" value="Big_9"/>
    <property type="match status" value="1"/>
</dbReference>
<comment type="subcellular location">
    <subcellularLocation>
        <location evidence="1">Secreted</location>
    </subcellularLocation>
</comment>
<dbReference type="PANTHER" id="PTHR38340:SF1">
    <property type="entry name" value="S-LAYER PROTEIN"/>
    <property type="match status" value="1"/>
</dbReference>
<dbReference type="Proteomes" id="UP000621799">
    <property type="component" value="Unassembled WGS sequence"/>
</dbReference>
<evidence type="ECO:0000313" key="5">
    <source>
        <dbReference type="Proteomes" id="UP000621799"/>
    </source>
</evidence>
<dbReference type="RefSeq" id="WP_264320285.1">
    <property type="nucleotide sequence ID" value="NZ_JADEXN010000049.1"/>
</dbReference>
<dbReference type="PRINTS" id="PR00313">
    <property type="entry name" value="CABNDNGRPT"/>
</dbReference>
<evidence type="ECO:0000256" key="1">
    <source>
        <dbReference type="ARBA" id="ARBA00004613"/>
    </source>
</evidence>
<dbReference type="SUPFAM" id="SSF51120">
    <property type="entry name" value="beta-Roll"/>
    <property type="match status" value="2"/>
</dbReference>
<feature type="region of interest" description="Disordered" evidence="3">
    <location>
        <begin position="233"/>
        <end position="335"/>
    </location>
</feature>
<dbReference type="Gene3D" id="2.150.10.10">
    <property type="entry name" value="Serralysin-like metalloprotease, C-terminal"/>
    <property type="match status" value="4"/>
</dbReference>
<dbReference type="InterPro" id="IPR011049">
    <property type="entry name" value="Serralysin-like_metalloprot_C"/>
</dbReference>
<feature type="compositionally biased region" description="Pro residues" evidence="3">
    <location>
        <begin position="311"/>
        <end position="331"/>
    </location>
</feature>
<dbReference type="InterPro" id="IPR001343">
    <property type="entry name" value="Hemolysn_Ca-bd"/>
</dbReference>
<gene>
    <name evidence="4" type="ORF">IQ235_04385</name>
</gene>
<feature type="region of interest" description="Disordered" evidence="3">
    <location>
        <begin position="63"/>
        <end position="83"/>
    </location>
</feature>
<dbReference type="InterPro" id="IPR050557">
    <property type="entry name" value="RTX_toxin/Mannuronan_C5-epim"/>
</dbReference>
<dbReference type="InterPro" id="IPR018511">
    <property type="entry name" value="Hemolysin-typ_Ca-bd_CS"/>
</dbReference>
<dbReference type="GO" id="GO:0005576">
    <property type="term" value="C:extracellular region"/>
    <property type="evidence" value="ECO:0007669"/>
    <property type="project" value="UniProtKB-SubCell"/>
</dbReference>
<accession>A0A928Z6Z6</accession>
<keyword evidence="5" id="KW-1185">Reference proteome</keyword>
<sequence>MPGLNLRGDATNNFLVGSLDRDTLMGRHGLDTVIGLDGDDLIWGNDDDDVLFGNAGRDSLYGGKSNDTLEGGKDDDELSGNQGDDVILGNDGNDVVLGGGGNDLVFGGIGNDSLFGNSGNDVLFGGQGNDAIFGGKGNDHLEGDKGDDTIYGDVGADTITGGDGRDVIVLEESSRAALDTITDFQPSEDAVRLPDGTTFAELVFEPDGSGGTVVRDGRSGKALLVLPGVDSATLTPQNFQSSNPEPTPDPIAPPATETPEENEDTPDIPVTEPEPEPGTPTENPDTTLEPEAPTENLDPEPETPPTNNTPDPVPDTPPPADPPPDPVPENQPPTVRDDIATAEFNTAIEISVLNNDTDPDGDALTVTVDEESASNGTVTTDGTTVTYTPNAEFTGIDRVTYTVSDGIDSNTGSIEITVIPSEIRWIGGDPTDPTNWSNPKNWEFGIVPTENQDVLIPASAIHQPVLTRDAIVRNVLVEEGANINVADFVLITFGNIDAYGSILASEYNYDAGIFVEGNDVTIQGILPSVLVHPTEPSETANVRVIGETTINGDLTLDTKGYNWYGRPVFDINGQEVTVLGHVDAGLPENLVMNDTNDILNAGSFSMERQDPFYPADIRLTAGVINVFTSDFDDDYDISLQASGTHEVVLKGSEYKHLQSYLSSFEDIDELPTFHNLEIDNPAGITLGNVVISDTLTLRNGSVYGSRVFLRGSLVNLTSPYPELASDAWQILETVVPGGNVSFPEHLETQIEVIGDTTFESSFTLDGDLIVSERGLVDENYDRIEPILRLGGNEVSVDNFRTHYNAGLVMDDPDDVLEVFGEFELDKPEISQLTAGFLKLDPDWAFSHLEFFEASGTHTVVFHDDSYFPKLENPGPNPGQSHFQNVEIESSTAFSSETYINGNVTITNGGSVQSNFGYSSPSFYFTDGITIGGDLIDNTWHGNAWQAEVTTFTGLNPQLPQELKTTAKFTNQATLSNDFTLHGNLIVEAGGDLTVNSDIYIQNGMTVFLSDGFDGIGGSGSVQFQSSGVFNIGDLETTATIPNFRANPLFEFNSGPSFDPYFYSEVLYIEAHEGSEPHHGGILDVRYTDIDLEIVTRDGMITLGNFNTPDALATPGIIRLSSDLIGGDGEASLLSRNDVGELFGTRGNDRIIGKAEAQTIDGGDGEDIISGGAGTDVLTGGNHLDIFAYDNPSEGGDTITDFSSSQEDKIQFSSENFGNPTIEFNTNAASTNQATVYATPLSGGTQQVMFDADGIGVAQPVHLATLTNMSVALEDGDIYGYGAYPFHSSFR</sequence>
<proteinExistence type="predicted"/>
<reference evidence="4" key="1">
    <citation type="submission" date="2020-10" db="EMBL/GenBank/DDBJ databases">
        <authorList>
            <person name="Castelo-Branco R."/>
            <person name="Eusebio N."/>
            <person name="Adriana R."/>
            <person name="Vieira A."/>
            <person name="Brugerolle De Fraissinette N."/>
            <person name="Rezende De Castro R."/>
            <person name="Schneider M.P."/>
            <person name="Vasconcelos V."/>
            <person name="Leao P.N."/>
        </authorList>
    </citation>
    <scope>NUCLEOTIDE SEQUENCE</scope>
    <source>
        <strain evidence="4">LEGE 11467</strain>
    </source>
</reference>
<dbReference type="Gene3D" id="2.60.40.2810">
    <property type="match status" value="1"/>
</dbReference>
<name>A0A928Z6Z6_9CYAN</name>
<organism evidence="4 5">
    <name type="scientific">Zarconia navalis LEGE 11467</name>
    <dbReference type="NCBI Taxonomy" id="1828826"/>
    <lineage>
        <taxon>Bacteria</taxon>
        <taxon>Bacillati</taxon>
        <taxon>Cyanobacteriota</taxon>
        <taxon>Cyanophyceae</taxon>
        <taxon>Oscillatoriophycideae</taxon>
        <taxon>Oscillatoriales</taxon>
        <taxon>Oscillatoriales incertae sedis</taxon>
        <taxon>Zarconia</taxon>
        <taxon>Zarconia navalis</taxon>
    </lineage>
</organism>
<feature type="compositionally biased region" description="Polar residues" evidence="3">
    <location>
        <begin position="233"/>
        <end position="242"/>
    </location>
</feature>
<comment type="caution">
    <text evidence="4">The sequence shown here is derived from an EMBL/GenBank/DDBJ whole genome shotgun (WGS) entry which is preliminary data.</text>
</comment>
<keyword evidence="2" id="KW-0964">Secreted</keyword>
<dbReference type="EMBL" id="JADEXN010000049">
    <property type="protein sequence ID" value="MBE9040030.1"/>
    <property type="molecule type" value="Genomic_DNA"/>
</dbReference>
<evidence type="ECO:0000256" key="3">
    <source>
        <dbReference type="SAM" id="MobiDB-lite"/>
    </source>
</evidence>
<dbReference type="GO" id="GO:0005509">
    <property type="term" value="F:calcium ion binding"/>
    <property type="evidence" value="ECO:0007669"/>
    <property type="project" value="InterPro"/>
</dbReference>